<dbReference type="Proteomes" id="UP000235682">
    <property type="component" value="Unassembled WGS sequence"/>
</dbReference>
<evidence type="ECO:0000313" key="2">
    <source>
        <dbReference type="Proteomes" id="UP000235682"/>
    </source>
</evidence>
<proteinExistence type="predicted"/>
<dbReference type="PANTHER" id="PTHR35810:SF1">
    <property type="entry name" value="CYTOPLASMIC PROTEIN"/>
    <property type="match status" value="1"/>
</dbReference>
<evidence type="ECO:0000313" key="1">
    <source>
        <dbReference type="EMBL" id="PMC59019.1"/>
    </source>
</evidence>
<sequence>MELKQSKFIMYETDDHEVIADVLVKDETLWMTQKQMAALFDIGIPAISKHLSNIFNEGELLKDSVVSKMEITAQDNKNYMTSFYNLDAIISVGYRVNSKKATNFRQWATSVLKEYMIKGFAMDDERLKQGSTLLGQDYFQELLERVRSIRASKRHIWQKITDIFAEVSTDYDKDSPTTRYFYATIQNKFHYGITGQTAAELIYNKADRNEKNMGLTTWKHAPDGRILKSNTKVAKNYLTENEIKALERNISAYFDYIEGLIERRQTFTTQEFAASVDRFLTFNEYEILEGHGNISMKVAQEKAFAEYDEFNKNQTIVSDFDQHIQKMLDEFN</sequence>
<dbReference type="InterPro" id="IPR011204">
    <property type="entry name" value="Virulence_RhuM-like"/>
</dbReference>
<name>A0A2N6SPN6_9LACT</name>
<organism evidence="1 2">
    <name type="scientific">Dolosicoccus paucivorans</name>
    <dbReference type="NCBI Taxonomy" id="84521"/>
    <lineage>
        <taxon>Bacteria</taxon>
        <taxon>Bacillati</taxon>
        <taxon>Bacillota</taxon>
        <taxon>Bacilli</taxon>
        <taxon>Lactobacillales</taxon>
        <taxon>Aerococcaceae</taxon>
        <taxon>Dolosicoccus</taxon>
    </lineage>
</organism>
<keyword evidence="2" id="KW-1185">Reference proteome</keyword>
<dbReference type="RefSeq" id="WP_102227341.1">
    <property type="nucleotide sequence ID" value="NZ_PNFY01000002.1"/>
</dbReference>
<reference evidence="1 2" key="1">
    <citation type="submission" date="2017-09" db="EMBL/GenBank/DDBJ databases">
        <title>Bacterial strain isolated from the female urinary microbiota.</title>
        <authorList>
            <person name="Thomas-White K."/>
            <person name="Kumar N."/>
            <person name="Forster S."/>
            <person name="Putonti C."/>
            <person name="Lawley T."/>
            <person name="Wolfe A.J."/>
        </authorList>
    </citation>
    <scope>NUCLEOTIDE SEQUENCE [LARGE SCALE GENOMIC DNA]</scope>
    <source>
        <strain evidence="1 2">UMB0852</strain>
    </source>
</reference>
<comment type="caution">
    <text evidence="1">The sequence shown here is derived from an EMBL/GenBank/DDBJ whole genome shotgun (WGS) entry which is preliminary data.</text>
</comment>
<accession>A0A2N6SPN6</accession>
<dbReference type="AlphaFoldDB" id="A0A2N6SPN6"/>
<dbReference type="Pfam" id="PF13310">
    <property type="entry name" value="Virulence_RhuM"/>
    <property type="match status" value="1"/>
</dbReference>
<dbReference type="PIRSF" id="PIRSF015268">
    <property type="entry name" value="Virulence_RhuM"/>
    <property type="match status" value="1"/>
</dbReference>
<protein>
    <submittedName>
        <fullName evidence="1">Cell filamentation protein Fic</fullName>
    </submittedName>
</protein>
<dbReference type="EMBL" id="PNHE01000003">
    <property type="protein sequence ID" value="PMC59019.1"/>
    <property type="molecule type" value="Genomic_DNA"/>
</dbReference>
<dbReference type="OrthoDB" id="9802752at2"/>
<dbReference type="PANTHER" id="PTHR35810">
    <property type="entry name" value="CYTOPLASMIC PROTEIN-RELATED"/>
    <property type="match status" value="1"/>
</dbReference>
<gene>
    <name evidence="1" type="ORF">CJ205_01565</name>
</gene>
<dbReference type="STRING" id="84521.SAMN04487994_100731"/>